<keyword evidence="15" id="KW-1185">Reference proteome</keyword>
<evidence type="ECO:0000256" key="8">
    <source>
        <dbReference type="ARBA" id="ARBA00022833"/>
    </source>
</evidence>
<dbReference type="Proteomes" id="UP000002358">
    <property type="component" value="Chromosome 2"/>
</dbReference>
<dbReference type="CDD" id="cd06236">
    <property type="entry name" value="M14_AGBL5_like"/>
    <property type="match status" value="1"/>
</dbReference>
<evidence type="ECO:0000256" key="4">
    <source>
        <dbReference type="ARBA" id="ARBA00022490"/>
    </source>
</evidence>
<dbReference type="SMR" id="A0A7M7Q3K0"/>
<dbReference type="EC" id="3.4.17.24" evidence="11"/>
<comment type="similarity">
    <text evidence="3 12">Belongs to the peptidase M14 family.</text>
</comment>
<evidence type="ECO:0000256" key="11">
    <source>
        <dbReference type="ARBA" id="ARBA00026108"/>
    </source>
</evidence>
<evidence type="ECO:0000256" key="2">
    <source>
        <dbReference type="ARBA" id="ARBA00004496"/>
    </source>
</evidence>
<dbReference type="SUPFAM" id="SSF53187">
    <property type="entry name" value="Zn-dependent exopeptidases"/>
    <property type="match status" value="1"/>
</dbReference>
<evidence type="ECO:0000256" key="5">
    <source>
        <dbReference type="ARBA" id="ARBA00022670"/>
    </source>
</evidence>
<sequence length="664" mass="75763">MEENIECGGFTFFNNFDSANLAKVEAVEINKTDNGKGENNKTYKSSSSIELPIYEFNIWTKHDCHGTEYQNNNKTWFHFGIKAAAQGVYVKLNLVNLNKQVKMFSQGMCPVFKVIPGHPQWERIREKPTFTADDKNNEFILSFNYRTSENPNAITYFAFTYPFSYTDLQNHLKKIDAKMTKQNVNLADDIYYHRENAINSLEGRRLDILTISSYYNILTEREAKLKDLFPDENEERPFKFQDKKIIFISARVHPGETPSSFVLNGFLNLLLNREDQIAIALRRLYVFKLIPMLNPDGVAQGYYRMDTRGVNLNRLYLNPSKTDHPTIFAAKTLLRYYHNSYSLADDHVPEITNIHNISNFDTTSSIDTISNETNKLLQRVTLMSLEEKNKVIEQGSRVRNCLVQASEKSILKSQGYIENQPKSIESVENVPCKRLCSASSIKQSPRSSSEDSGIFLYIDFHGHASKKGIFMYGNHFDDPEDSSACMLLPKLMSINNPNFHFTSCNFAEKNMYLVDKRDGMSREGSGRVAVYKLTGLVHSYTLECNYNTGRLVNTVPARVKEGLHKIRGQLFVPPKYNPAIFEEVGAALGPSILDMTGNNPNSRLPNSQYRSLKGLKSYLKLISTNHYQTSLNKPLHKVNLSDTENDVIDVNDVANAEIRQCILC</sequence>
<dbReference type="InParanoid" id="A0A7M7Q3K0"/>
<dbReference type="PROSITE" id="PS52035">
    <property type="entry name" value="PEPTIDASE_M14"/>
    <property type="match status" value="1"/>
</dbReference>
<evidence type="ECO:0000256" key="7">
    <source>
        <dbReference type="ARBA" id="ARBA00022801"/>
    </source>
</evidence>
<reference evidence="14" key="1">
    <citation type="submission" date="2021-01" db="UniProtKB">
        <authorList>
            <consortium name="EnsemblMetazoa"/>
        </authorList>
    </citation>
    <scope>IDENTIFICATION</scope>
</reference>
<name>A0A7M7Q3K0_NASVI</name>
<dbReference type="InterPro" id="IPR034286">
    <property type="entry name" value="M14_AGBL5-like"/>
</dbReference>
<dbReference type="InterPro" id="IPR050821">
    <property type="entry name" value="Cytosolic_carboxypeptidase"/>
</dbReference>
<evidence type="ECO:0000256" key="12">
    <source>
        <dbReference type="PROSITE-ProRule" id="PRU01379"/>
    </source>
</evidence>
<dbReference type="RefSeq" id="XP_031780428.1">
    <property type="nucleotide sequence ID" value="XM_031924568.2"/>
</dbReference>
<dbReference type="GO" id="GO:0008270">
    <property type="term" value="F:zinc ion binding"/>
    <property type="evidence" value="ECO:0007669"/>
    <property type="project" value="InterPro"/>
</dbReference>
<dbReference type="PANTHER" id="PTHR12756">
    <property type="entry name" value="CYTOSOLIC CARBOXYPEPTIDASE"/>
    <property type="match status" value="1"/>
</dbReference>
<dbReference type="AlphaFoldDB" id="A0A7M7Q3K0"/>
<dbReference type="EnsemblMetazoa" id="XM_031924568">
    <property type="protein sequence ID" value="XP_031780428"/>
    <property type="gene ID" value="LOC100122463"/>
</dbReference>
<evidence type="ECO:0000256" key="9">
    <source>
        <dbReference type="ARBA" id="ARBA00023049"/>
    </source>
</evidence>
<dbReference type="GO" id="GO:0004181">
    <property type="term" value="F:metallocarboxypeptidase activity"/>
    <property type="evidence" value="ECO:0007669"/>
    <property type="project" value="InterPro"/>
</dbReference>
<keyword evidence="7" id="KW-0378">Hydrolase</keyword>
<keyword evidence="9" id="KW-0482">Metalloprotease</keyword>
<accession>A0A7M7Q3K0</accession>
<dbReference type="PANTHER" id="PTHR12756:SF12">
    <property type="entry name" value="CYTOSOLIC CARBOXYPEPTIDASE-LIKE PROTEIN 5"/>
    <property type="match status" value="1"/>
</dbReference>
<evidence type="ECO:0000313" key="15">
    <source>
        <dbReference type="Proteomes" id="UP000002358"/>
    </source>
</evidence>
<protein>
    <recommendedName>
        <fullName evidence="11">tubulin-glutamate carboxypeptidase</fullName>
        <ecNumber evidence="11">3.4.17.24</ecNumber>
    </recommendedName>
</protein>
<dbReference type="GO" id="GO:0006508">
    <property type="term" value="P:proteolysis"/>
    <property type="evidence" value="ECO:0007669"/>
    <property type="project" value="UniProtKB-KW"/>
</dbReference>
<proteinExistence type="inferred from homology"/>
<organism evidence="14 15">
    <name type="scientific">Nasonia vitripennis</name>
    <name type="common">Parasitic wasp</name>
    <dbReference type="NCBI Taxonomy" id="7425"/>
    <lineage>
        <taxon>Eukaryota</taxon>
        <taxon>Metazoa</taxon>
        <taxon>Ecdysozoa</taxon>
        <taxon>Arthropoda</taxon>
        <taxon>Hexapoda</taxon>
        <taxon>Insecta</taxon>
        <taxon>Pterygota</taxon>
        <taxon>Neoptera</taxon>
        <taxon>Endopterygota</taxon>
        <taxon>Hymenoptera</taxon>
        <taxon>Apocrita</taxon>
        <taxon>Proctotrupomorpha</taxon>
        <taxon>Chalcidoidea</taxon>
        <taxon>Pteromalidae</taxon>
        <taxon>Pteromalinae</taxon>
        <taxon>Nasonia</taxon>
    </lineage>
</organism>
<dbReference type="Gene3D" id="2.60.40.3120">
    <property type="match status" value="1"/>
</dbReference>
<evidence type="ECO:0000259" key="13">
    <source>
        <dbReference type="PROSITE" id="PS52035"/>
    </source>
</evidence>
<dbReference type="Gene3D" id="3.40.630.10">
    <property type="entry name" value="Zn peptidases"/>
    <property type="match status" value="2"/>
</dbReference>
<dbReference type="OrthoDB" id="10253041at2759"/>
<comment type="catalytic activity">
    <reaction evidence="10">
        <text>C-terminal L-alpha-aminoacyl-L-glutamyl-L-glutamyl-[tubulin] + H2O = C-terminal L-alpha-aminoacyl-L-glutamyl-[tubulin] + L-glutamate</text>
        <dbReference type="Rhea" id="RHEA:63792"/>
        <dbReference type="Rhea" id="RHEA-COMP:16435"/>
        <dbReference type="Rhea" id="RHEA-COMP:16436"/>
        <dbReference type="ChEBI" id="CHEBI:15377"/>
        <dbReference type="ChEBI" id="CHEBI:29985"/>
        <dbReference type="ChEBI" id="CHEBI:149555"/>
        <dbReference type="ChEBI" id="CHEBI:149556"/>
        <dbReference type="EC" id="3.4.17.24"/>
    </reaction>
    <physiologicalReaction direction="left-to-right" evidence="10">
        <dbReference type="Rhea" id="RHEA:63793"/>
    </physiologicalReaction>
</comment>
<comment type="cofactor">
    <cofactor evidence="1">
        <name>Zn(2+)</name>
        <dbReference type="ChEBI" id="CHEBI:29105"/>
    </cofactor>
</comment>
<evidence type="ECO:0000256" key="1">
    <source>
        <dbReference type="ARBA" id="ARBA00001947"/>
    </source>
</evidence>
<feature type="active site" description="Proton donor/acceptor" evidence="12">
    <location>
        <position position="543"/>
    </location>
</feature>
<evidence type="ECO:0000256" key="10">
    <source>
        <dbReference type="ARBA" id="ARBA00024524"/>
    </source>
</evidence>
<keyword evidence="6" id="KW-0479">Metal-binding</keyword>
<comment type="subcellular location">
    <subcellularLocation>
        <location evidence="2">Cytoplasm</location>
    </subcellularLocation>
</comment>
<keyword evidence="4" id="KW-0963">Cytoplasm</keyword>
<keyword evidence="8" id="KW-0862">Zinc</keyword>
<evidence type="ECO:0000256" key="6">
    <source>
        <dbReference type="ARBA" id="ARBA00022723"/>
    </source>
</evidence>
<dbReference type="GO" id="GO:0005737">
    <property type="term" value="C:cytoplasm"/>
    <property type="evidence" value="ECO:0007669"/>
    <property type="project" value="UniProtKB-SubCell"/>
</dbReference>
<evidence type="ECO:0000256" key="3">
    <source>
        <dbReference type="ARBA" id="ARBA00005988"/>
    </source>
</evidence>
<keyword evidence="5" id="KW-0645">Protease</keyword>
<dbReference type="InterPro" id="IPR000834">
    <property type="entry name" value="Peptidase_M14"/>
</dbReference>
<evidence type="ECO:0000313" key="14">
    <source>
        <dbReference type="EnsemblMetazoa" id="XP_031780428"/>
    </source>
</evidence>
<dbReference type="GeneID" id="100122463"/>
<feature type="domain" description="Peptidase M14" evidence="13">
    <location>
        <begin position="161"/>
        <end position="596"/>
    </location>
</feature>
<dbReference type="Pfam" id="PF00246">
    <property type="entry name" value="Peptidase_M14"/>
    <property type="match status" value="1"/>
</dbReference>